<reference evidence="2 3" key="1">
    <citation type="submission" date="2019-05" db="EMBL/GenBank/DDBJ databases">
        <title>Another draft genome of Portunus trituberculatus and its Hox gene families provides insights of decapod evolution.</title>
        <authorList>
            <person name="Jeong J.-H."/>
            <person name="Song I."/>
            <person name="Kim S."/>
            <person name="Choi T."/>
            <person name="Kim D."/>
            <person name="Ryu S."/>
            <person name="Kim W."/>
        </authorList>
    </citation>
    <scope>NUCLEOTIDE SEQUENCE [LARGE SCALE GENOMIC DNA]</scope>
    <source>
        <tissue evidence="2">Muscle</tissue>
    </source>
</reference>
<gene>
    <name evidence="2" type="ORF">E2C01_046672</name>
</gene>
<organism evidence="2 3">
    <name type="scientific">Portunus trituberculatus</name>
    <name type="common">Swimming crab</name>
    <name type="synonym">Neptunus trituberculatus</name>
    <dbReference type="NCBI Taxonomy" id="210409"/>
    <lineage>
        <taxon>Eukaryota</taxon>
        <taxon>Metazoa</taxon>
        <taxon>Ecdysozoa</taxon>
        <taxon>Arthropoda</taxon>
        <taxon>Crustacea</taxon>
        <taxon>Multicrustacea</taxon>
        <taxon>Malacostraca</taxon>
        <taxon>Eumalacostraca</taxon>
        <taxon>Eucarida</taxon>
        <taxon>Decapoda</taxon>
        <taxon>Pleocyemata</taxon>
        <taxon>Brachyura</taxon>
        <taxon>Eubrachyura</taxon>
        <taxon>Portunoidea</taxon>
        <taxon>Portunidae</taxon>
        <taxon>Portuninae</taxon>
        <taxon>Portunus</taxon>
    </lineage>
</organism>
<dbReference type="EMBL" id="VSRR010011153">
    <property type="protein sequence ID" value="MPC52793.1"/>
    <property type="molecule type" value="Genomic_DNA"/>
</dbReference>
<feature type="region of interest" description="Disordered" evidence="1">
    <location>
        <begin position="77"/>
        <end position="108"/>
    </location>
</feature>
<keyword evidence="3" id="KW-1185">Reference proteome</keyword>
<evidence type="ECO:0000313" key="2">
    <source>
        <dbReference type="EMBL" id="MPC52793.1"/>
    </source>
</evidence>
<evidence type="ECO:0000256" key="1">
    <source>
        <dbReference type="SAM" id="MobiDB-lite"/>
    </source>
</evidence>
<sequence>MLVGVLAISGVSIKGGVVTPAARSPHHLAAIHSAARRVSRPVSGGTLGTPAGHCHGDHCVRLPLGLRLNNWTSVSRSCQTQPGVSHLPGTTEGKTHPIRPQPQPACRH</sequence>
<comment type="caution">
    <text evidence="2">The sequence shown here is derived from an EMBL/GenBank/DDBJ whole genome shotgun (WGS) entry which is preliminary data.</text>
</comment>
<protein>
    <submittedName>
        <fullName evidence="2">Uncharacterized protein</fullName>
    </submittedName>
</protein>
<proteinExistence type="predicted"/>
<dbReference type="AlphaFoldDB" id="A0A5B7G6B8"/>
<feature type="compositionally biased region" description="Pro residues" evidence="1">
    <location>
        <begin position="99"/>
        <end position="108"/>
    </location>
</feature>
<name>A0A5B7G6B8_PORTR</name>
<dbReference type="Proteomes" id="UP000324222">
    <property type="component" value="Unassembled WGS sequence"/>
</dbReference>
<evidence type="ECO:0000313" key="3">
    <source>
        <dbReference type="Proteomes" id="UP000324222"/>
    </source>
</evidence>
<accession>A0A5B7G6B8</accession>